<dbReference type="Pfam" id="PF19939">
    <property type="entry name" value="DUF6401"/>
    <property type="match status" value="1"/>
</dbReference>
<reference evidence="1 2" key="1">
    <citation type="submission" date="2020-07" db="EMBL/GenBank/DDBJ databases">
        <title>Sequencing the genomes of 1000 actinobacteria strains.</title>
        <authorList>
            <person name="Klenk H.-P."/>
        </authorList>
    </citation>
    <scope>NUCLEOTIDE SEQUENCE [LARGE SCALE GENOMIC DNA]</scope>
    <source>
        <strain evidence="1 2">CXB654</strain>
    </source>
</reference>
<organism evidence="1 2">
    <name type="scientific">Spinactinospora alkalitolerans</name>
    <dbReference type="NCBI Taxonomy" id="687207"/>
    <lineage>
        <taxon>Bacteria</taxon>
        <taxon>Bacillati</taxon>
        <taxon>Actinomycetota</taxon>
        <taxon>Actinomycetes</taxon>
        <taxon>Streptosporangiales</taxon>
        <taxon>Nocardiopsidaceae</taxon>
        <taxon>Spinactinospora</taxon>
    </lineage>
</organism>
<dbReference type="AlphaFoldDB" id="A0A852TUY3"/>
<evidence type="ECO:0000313" key="2">
    <source>
        <dbReference type="Proteomes" id="UP000589036"/>
    </source>
</evidence>
<dbReference type="RefSeq" id="WP_179641899.1">
    <property type="nucleotide sequence ID" value="NZ_BAAAYY010000002.1"/>
</dbReference>
<comment type="caution">
    <text evidence="1">The sequence shown here is derived from an EMBL/GenBank/DDBJ whole genome shotgun (WGS) entry which is preliminary data.</text>
</comment>
<protein>
    <submittedName>
        <fullName evidence="1">Uncharacterized protein</fullName>
    </submittedName>
</protein>
<keyword evidence="2" id="KW-1185">Reference proteome</keyword>
<sequence length="103" mass="11452">MRRGFFAECPLARLSHDFGQFGLLEASASPGLTAELDQHSAAVRDSIQRDGAAVSRRSLAHYLRGFMDGCLERGWHSSGAGYDWETLRLLAICQMAKEYGFVR</sequence>
<evidence type="ECO:0000313" key="1">
    <source>
        <dbReference type="EMBL" id="NYE45730.1"/>
    </source>
</evidence>
<gene>
    <name evidence="1" type="ORF">HDA32_000850</name>
</gene>
<name>A0A852TUY3_9ACTN</name>
<accession>A0A852TUY3</accession>
<dbReference type="EMBL" id="JACCCC010000001">
    <property type="protein sequence ID" value="NYE45730.1"/>
    <property type="molecule type" value="Genomic_DNA"/>
</dbReference>
<dbReference type="InterPro" id="IPR045647">
    <property type="entry name" value="DUF6401"/>
</dbReference>
<proteinExistence type="predicted"/>
<dbReference type="Proteomes" id="UP000589036">
    <property type="component" value="Unassembled WGS sequence"/>
</dbReference>